<reference evidence="4 6" key="2">
    <citation type="journal article" date="2014" name="BMC Genomics">
        <title>An improved genome release (version Mt4.0) for the model legume Medicago truncatula.</title>
        <authorList>
            <person name="Tang H."/>
            <person name="Krishnakumar V."/>
            <person name="Bidwell S."/>
            <person name="Rosen B."/>
            <person name="Chan A."/>
            <person name="Zhou S."/>
            <person name="Gentzbittel L."/>
            <person name="Childs K.L."/>
            <person name="Yandell M."/>
            <person name="Gundlach H."/>
            <person name="Mayer K.F."/>
            <person name="Schwartz D.C."/>
            <person name="Town C.D."/>
        </authorList>
    </citation>
    <scope>GENOME REANNOTATION</scope>
    <source>
        <strain evidence="4">A17</strain>
        <strain evidence="5 6">cv. Jemalong A17</strain>
    </source>
</reference>
<dbReference type="InterPro" id="IPR050804">
    <property type="entry name" value="MCC"/>
</dbReference>
<dbReference type="InterPro" id="IPR002083">
    <property type="entry name" value="MATH/TRAF_dom"/>
</dbReference>
<feature type="coiled-coil region" evidence="2">
    <location>
        <begin position="391"/>
        <end position="418"/>
    </location>
</feature>
<accession>A0A072U4N9</accession>
<dbReference type="HOGENOM" id="CLU_613061_0_0_1"/>
<dbReference type="EnsemblPlants" id="KEH24316">
    <property type="protein sequence ID" value="KEH24316"/>
    <property type="gene ID" value="MTR_7g107160"/>
</dbReference>
<keyword evidence="6" id="KW-1185">Reference proteome</keyword>
<evidence type="ECO:0000256" key="1">
    <source>
        <dbReference type="ARBA" id="ARBA00023054"/>
    </source>
</evidence>
<protein>
    <submittedName>
        <fullName evidence="4">MATH domain protein</fullName>
    </submittedName>
</protein>
<reference evidence="4 6" key="1">
    <citation type="journal article" date="2011" name="Nature">
        <title>The Medicago genome provides insight into the evolution of rhizobial symbioses.</title>
        <authorList>
            <person name="Young N.D."/>
            <person name="Debelle F."/>
            <person name="Oldroyd G.E."/>
            <person name="Geurts R."/>
            <person name="Cannon S.B."/>
            <person name="Udvardi M.K."/>
            <person name="Benedito V.A."/>
            <person name="Mayer K.F."/>
            <person name="Gouzy J."/>
            <person name="Schoof H."/>
            <person name="Van de Peer Y."/>
            <person name="Proost S."/>
            <person name="Cook D.R."/>
            <person name="Meyers B.C."/>
            <person name="Spannagl M."/>
            <person name="Cheung F."/>
            <person name="De Mita S."/>
            <person name="Krishnakumar V."/>
            <person name="Gundlach H."/>
            <person name="Zhou S."/>
            <person name="Mudge J."/>
            <person name="Bharti A.K."/>
            <person name="Murray J.D."/>
            <person name="Naoumkina M.A."/>
            <person name="Rosen B."/>
            <person name="Silverstein K.A."/>
            <person name="Tang H."/>
            <person name="Rombauts S."/>
            <person name="Zhao P.X."/>
            <person name="Zhou P."/>
            <person name="Barbe V."/>
            <person name="Bardou P."/>
            <person name="Bechner M."/>
            <person name="Bellec A."/>
            <person name="Berger A."/>
            <person name="Berges H."/>
            <person name="Bidwell S."/>
            <person name="Bisseling T."/>
            <person name="Choisne N."/>
            <person name="Couloux A."/>
            <person name="Denny R."/>
            <person name="Deshpande S."/>
            <person name="Dai X."/>
            <person name="Doyle J.J."/>
            <person name="Dudez A.M."/>
            <person name="Farmer A.D."/>
            <person name="Fouteau S."/>
            <person name="Franken C."/>
            <person name="Gibelin C."/>
            <person name="Gish J."/>
            <person name="Goldstein S."/>
            <person name="Gonzalez A.J."/>
            <person name="Green P.J."/>
            <person name="Hallab A."/>
            <person name="Hartog M."/>
            <person name="Hua A."/>
            <person name="Humphray S.J."/>
            <person name="Jeong D.H."/>
            <person name="Jing Y."/>
            <person name="Jocker A."/>
            <person name="Kenton S.M."/>
            <person name="Kim D.J."/>
            <person name="Klee K."/>
            <person name="Lai H."/>
            <person name="Lang C."/>
            <person name="Lin S."/>
            <person name="Macmil S.L."/>
            <person name="Magdelenat G."/>
            <person name="Matthews L."/>
            <person name="McCorrison J."/>
            <person name="Monaghan E.L."/>
            <person name="Mun J.H."/>
            <person name="Najar F.Z."/>
            <person name="Nicholson C."/>
            <person name="Noirot C."/>
            <person name="O'Bleness M."/>
            <person name="Paule C.R."/>
            <person name="Poulain J."/>
            <person name="Prion F."/>
            <person name="Qin B."/>
            <person name="Qu C."/>
            <person name="Retzel E.F."/>
            <person name="Riddle C."/>
            <person name="Sallet E."/>
            <person name="Samain S."/>
            <person name="Samson N."/>
            <person name="Sanders I."/>
            <person name="Saurat O."/>
            <person name="Scarpelli C."/>
            <person name="Schiex T."/>
            <person name="Segurens B."/>
            <person name="Severin A.J."/>
            <person name="Sherrier D.J."/>
            <person name="Shi R."/>
            <person name="Sims S."/>
            <person name="Singer S.R."/>
            <person name="Sinharoy S."/>
            <person name="Sterck L."/>
            <person name="Viollet A."/>
            <person name="Wang B.B."/>
            <person name="Wang K."/>
            <person name="Wang M."/>
            <person name="Wang X."/>
            <person name="Warfsmann J."/>
            <person name="Weissenbach J."/>
            <person name="White D.D."/>
            <person name="White J.D."/>
            <person name="Wiley G.B."/>
            <person name="Wincker P."/>
            <person name="Xing Y."/>
            <person name="Yang L."/>
            <person name="Yao Z."/>
            <person name="Ying F."/>
            <person name="Zhai J."/>
            <person name="Zhou L."/>
            <person name="Zuber A."/>
            <person name="Denarie J."/>
            <person name="Dixon R.A."/>
            <person name="May G.D."/>
            <person name="Schwartz D.C."/>
            <person name="Rogers J."/>
            <person name="Quetier F."/>
            <person name="Town C.D."/>
            <person name="Roe B.A."/>
        </authorList>
    </citation>
    <scope>NUCLEOTIDE SEQUENCE [LARGE SCALE GENOMIC DNA]</scope>
    <source>
        <strain evidence="4">A17</strain>
        <strain evidence="5 6">cv. Jemalong A17</strain>
    </source>
</reference>
<dbReference type="InterPro" id="IPR008974">
    <property type="entry name" value="TRAF-like"/>
</dbReference>
<name>A0A072U4N9_MEDTR</name>
<dbReference type="Proteomes" id="UP000002051">
    <property type="component" value="Unassembled WGS sequence"/>
</dbReference>
<evidence type="ECO:0000256" key="2">
    <source>
        <dbReference type="SAM" id="Coils"/>
    </source>
</evidence>
<dbReference type="AlphaFoldDB" id="A0A072U4N9"/>
<feature type="domain" description="MATH" evidence="3">
    <location>
        <begin position="128"/>
        <end position="263"/>
    </location>
</feature>
<reference evidence="5" key="3">
    <citation type="submission" date="2015-04" db="UniProtKB">
        <authorList>
            <consortium name="EnsemblPlants"/>
        </authorList>
    </citation>
    <scope>IDENTIFICATION</scope>
    <source>
        <strain evidence="5">cv. Jemalong A17</strain>
    </source>
</reference>
<dbReference type="CDD" id="cd00121">
    <property type="entry name" value="MATH"/>
    <property type="match status" value="2"/>
</dbReference>
<dbReference type="EMBL" id="CM001223">
    <property type="protein sequence ID" value="KEH24316.1"/>
    <property type="molecule type" value="Genomic_DNA"/>
</dbReference>
<dbReference type="SMART" id="SM00061">
    <property type="entry name" value="MATH"/>
    <property type="match status" value="1"/>
</dbReference>
<evidence type="ECO:0000313" key="5">
    <source>
        <dbReference type="EnsemblPlants" id="KEH24316"/>
    </source>
</evidence>
<dbReference type="STRING" id="3880.A0A072U4N9"/>
<dbReference type="Gene3D" id="2.60.210.10">
    <property type="entry name" value="Apoptosis, Tumor Necrosis Factor Receptor Associated Protein 2, Chain A"/>
    <property type="match status" value="2"/>
</dbReference>
<dbReference type="PANTHER" id="PTHR46236">
    <property type="entry name" value="TRAF-LIKE SUPERFAMILY PROTEIN"/>
    <property type="match status" value="1"/>
</dbReference>
<feature type="domain" description="MATH" evidence="3">
    <location>
        <begin position="1"/>
        <end position="70"/>
    </location>
</feature>
<evidence type="ECO:0000313" key="4">
    <source>
        <dbReference type="EMBL" id="KEH24316.1"/>
    </source>
</evidence>
<evidence type="ECO:0000313" key="6">
    <source>
        <dbReference type="Proteomes" id="UP000002051"/>
    </source>
</evidence>
<dbReference type="PROSITE" id="PS50144">
    <property type="entry name" value="MATH"/>
    <property type="match status" value="2"/>
</dbReference>
<gene>
    <name evidence="4" type="ordered locus">MTR_7g107160</name>
</gene>
<organism evidence="4 6">
    <name type="scientific">Medicago truncatula</name>
    <name type="common">Barrel medic</name>
    <name type="synonym">Medicago tribuloides</name>
    <dbReference type="NCBI Taxonomy" id="3880"/>
    <lineage>
        <taxon>Eukaryota</taxon>
        <taxon>Viridiplantae</taxon>
        <taxon>Streptophyta</taxon>
        <taxon>Embryophyta</taxon>
        <taxon>Tracheophyta</taxon>
        <taxon>Spermatophyta</taxon>
        <taxon>Magnoliopsida</taxon>
        <taxon>eudicotyledons</taxon>
        <taxon>Gunneridae</taxon>
        <taxon>Pentapetalae</taxon>
        <taxon>rosids</taxon>
        <taxon>fabids</taxon>
        <taxon>Fabales</taxon>
        <taxon>Fabaceae</taxon>
        <taxon>Papilionoideae</taxon>
        <taxon>50 kb inversion clade</taxon>
        <taxon>NPAAA clade</taxon>
        <taxon>Hologalegina</taxon>
        <taxon>IRL clade</taxon>
        <taxon>Trifolieae</taxon>
        <taxon>Medicago</taxon>
    </lineage>
</organism>
<dbReference type="Pfam" id="PF22486">
    <property type="entry name" value="MATH_2"/>
    <property type="match status" value="2"/>
</dbReference>
<keyword evidence="1 2" id="KW-0175">Coiled coil</keyword>
<sequence>MLEGWSRDVKFKLLVFNQHNTNRTITEESNHKLNASEDSWGFESFMTVAELHDPNKGFILKDACVVGVELFVSKSSHEKPTNQAANLTASLTLGSQTGLKEVEVPMPKPEGQVEFGDTEHKQSIVEKFETFTWNVENFSRWNGGTYSEPFVLGGYPWYAICMNKFSHEDTSYQWGDNVGDLSIFLSVVETANMSKGWSRHVKFKLFVLNQVDSNRTIFSDEAQHEFTASSNGWGVGSLVSSTVLHDPHSGFLVKDVCIVGVEVSFYKSKYKKQVNQATSLTTSSTSSGQTENLEVEVTRPMLEKCVLCTLHLLSPSRKECKFREWAFTALGRVLYFLKTRKGKDMNDLSCSMDLQIFWEELQPFGFDLSWLEYHVQSALGMKSFLEKMKEVEKQKDNVVALEMEKERLMAKLATVNVNLYAAKDVLMLIAEDLEEIDLDAELGFVKP</sequence>
<dbReference type="SUPFAM" id="SSF49599">
    <property type="entry name" value="TRAF domain-like"/>
    <property type="match status" value="2"/>
</dbReference>
<proteinExistence type="predicted"/>
<evidence type="ECO:0000259" key="3">
    <source>
        <dbReference type="PROSITE" id="PS50144"/>
    </source>
</evidence>
<dbReference type="PANTHER" id="PTHR46236:SF36">
    <property type="entry name" value="MATH (MEPRIN AND TRAF-C-LIKE) DOMAIN PROTEIN"/>
    <property type="match status" value="1"/>
</dbReference>